<accession>A0A367P805</accession>
<dbReference type="RefSeq" id="WP_114136066.1">
    <property type="nucleotide sequence ID" value="NZ_CP068435.1"/>
</dbReference>
<dbReference type="EMBL" id="QDHA01000132">
    <property type="protein sequence ID" value="RCJ03704.1"/>
    <property type="molecule type" value="Genomic_DNA"/>
</dbReference>
<protein>
    <submittedName>
        <fullName evidence="1">DUF2894 domain-containing protein</fullName>
    </submittedName>
</protein>
<reference evidence="1 2" key="1">
    <citation type="submission" date="2018-04" db="EMBL/GenBank/DDBJ databases">
        <title>Cupriavidus necator CR12 genome sequencing and assembly.</title>
        <authorList>
            <person name="Ben Fekih I."/>
            <person name="Mazhar H.S."/>
            <person name="Bello S.K."/>
            <person name="Rensing C."/>
        </authorList>
    </citation>
    <scope>NUCLEOTIDE SEQUENCE [LARGE SCALE GENOMIC DNA]</scope>
    <source>
        <strain evidence="1 2">CR12</strain>
    </source>
</reference>
<dbReference type="AlphaFoldDB" id="A0A367P805"/>
<gene>
    <name evidence="1" type="ORF">DDK22_35905</name>
</gene>
<evidence type="ECO:0000313" key="2">
    <source>
        <dbReference type="Proteomes" id="UP000253501"/>
    </source>
</evidence>
<dbReference type="Proteomes" id="UP000253501">
    <property type="component" value="Unassembled WGS sequence"/>
</dbReference>
<dbReference type="Pfam" id="PF11445">
    <property type="entry name" value="DUF2894"/>
    <property type="match status" value="1"/>
</dbReference>
<sequence>MASLDVAADIRAQLDAWQACGADQADPVRFRLMEALARRCAGHSGAVRGLLDERLRGLAAAYAAIVQRYTDNDSDIADGGAPSTLISGPTASALGALVHDITARARPAIVVASNDARSPAPVPAHAPQSDAPLVDALADYFRETWARVSVEQHFRLSLERVPENAGPLNTDHLVHRSLSLMRETSPEYLRHFLSYVEGMSWLEQLGAAAAAEKEAARAAAAKKSVRGKARK</sequence>
<comment type="caution">
    <text evidence="1">The sequence shown here is derived from an EMBL/GenBank/DDBJ whole genome shotgun (WGS) entry which is preliminary data.</text>
</comment>
<dbReference type="InterPro" id="IPR021549">
    <property type="entry name" value="DUF2894"/>
</dbReference>
<organism evidence="1 2">
    <name type="scientific">Cupriavidus necator</name>
    <name type="common">Alcaligenes eutrophus</name>
    <name type="synonym">Ralstonia eutropha</name>
    <dbReference type="NCBI Taxonomy" id="106590"/>
    <lineage>
        <taxon>Bacteria</taxon>
        <taxon>Pseudomonadati</taxon>
        <taxon>Pseudomonadota</taxon>
        <taxon>Betaproteobacteria</taxon>
        <taxon>Burkholderiales</taxon>
        <taxon>Burkholderiaceae</taxon>
        <taxon>Cupriavidus</taxon>
    </lineage>
</organism>
<proteinExistence type="predicted"/>
<evidence type="ECO:0000313" key="1">
    <source>
        <dbReference type="EMBL" id="RCJ03704.1"/>
    </source>
</evidence>
<name>A0A367P805_CUPNE</name>